<name>A0ACB9ATN4_9ASTR</name>
<evidence type="ECO:0000313" key="1">
    <source>
        <dbReference type="EMBL" id="KAI3713301.1"/>
    </source>
</evidence>
<sequence length="66" mass="7512">MLTSKNFPAAEMDVVSIKSHKQNLKIQHNLLKFTTKLQNSVMDLCTQFTRIVPPITRIDLSLPTSQ</sequence>
<reference evidence="2" key="1">
    <citation type="journal article" date="2022" name="Mol. Ecol. Resour.">
        <title>The genomes of chicory, endive, great burdock and yacon provide insights into Asteraceae palaeo-polyploidization history and plant inulin production.</title>
        <authorList>
            <person name="Fan W."/>
            <person name="Wang S."/>
            <person name="Wang H."/>
            <person name="Wang A."/>
            <person name="Jiang F."/>
            <person name="Liu H."/>
            <person name="Zhao H."/>
            <person name="Xu D."/>
            <person name="Zhang Y."/>
        </authorList>
    </citation>
    <scope>NUCLEOTIDE SEQUENCE [LARGE SCALE GENOMIC DNA]</scope>
    <source>
        <strain evidence="2">cv. Yunnan</strain>
    </source>
</reference>
<proteinExistence type="predicted"/>
<dbReference type="Proteomes" id="UP001056120">
    <property type="component" value="Linkage Group LG24"/>
</dbReference>
<comment type="caution">
    <text evidence="1">The sequence shown here is derived from an EMBL/GenBank/DDBJ whole genome shotgun (WGS) entry which is preliminary data.</text>
</comment>
<evidence type="ECO:0000313" key="2">
    <source>
        <dbReference type="Proteomes" id="UP001056120"/>
    </source>
</evidence>
<gene>
    <name evidence="1" type="ORF">L1987_71876</name>
</gene>
<reference evidence="1 2" key="2">
    <citation type="journal article" date="2022" name="Mol. Ecol. Resour.">
        <title>The genomes of chicory, endive, great burdock and yacon provide insights into Asteraceae paleo-polyploidization history and plant inulin production.</title>
        <authorList>
            <person name="Fan W."/>
            <person name="Wang S."/>
            <person name="Wang H."/>
            <person name="Wang A."/>
            <person name="Jiang F."/>
            <person name="Liu H."/>
            <person name="Zhao H."/>
            <person name="Xu D."/>
            <person name="Zhang Y."/>
        </authorList>
    </citation>
    <scope>NUCLEOTIDE SEQUENCE [LARGE SCALE GENOMIC DNA]</scope>
    <source>
        <strain evidence="2">cv. Yunnan</strain>
        <tissue evidence="1">Leaves</tissue>
    </source>
</reference>
<protein>
    <submittedName>
        <fullName evidence="1">Uncharacterized protein</fullName>
    </submittedName>
</protein>
<dbReference type="EMBL" id="CM042041">
    <property type="protein sequence ID" value="KAI3713301.1"/>
    <property type="molecule type" value="Genomic_DNA"/>
</dbReference>
<organism evidence="1 2">
    <name type="scientific">Smallanthus sonchifolius</name>
    <dbReference type="NCBI Taxonomy" id="185202"/>
    <lineage>
        <taxon>Eukaryota</taxon>
        <taxon>Viridiplantae</taxon>
        <taxon>Streptophyta</taxon>
        <taxon>Embryophyta</taxon>
        <taxon>Tracheophyta</taxon>
        <taxon>Spermatophyta</taxon>
        <taxon>Magnoliopsida</taxon>
        <taxon>eudicotyledons</taxon>
        <taxon>Gunneridae</taxon>
        <taxon>Pentapetalae</taxon>
        <taxon>asterids</taxon>
        <taxon>campanulids</taxon>
        <taxon>Asterales</taxon>
        <taxon>Asteraceae</taxon>
        <taxon>Asteroideae</taxon>
        <taxon>Heliantheae alliance</taxon>
        <taxon>Millerieae</taxon>
        <taxon>Smallanthus</taxon>
    </lineage>
</organism>
<accession>A0ACB9ATN4</accession>
<keyword evidence="2" id="KW-1185">Reference proteome</keyword>